<name>A0A395HMM0_ASPHC</name>
<keyword evidence="1" id="KW-0472">Membrane</keyword>
<dbReference type="OrthoDB" id="67965at2759"/>
<feature type="transmembrane region" description="Helical" evidence="1">
    <location>
        <begin position="121"/>
        <end position="139"/>
    </location>
</feature>
<dbReference type="Pfam" id="PF06966">
    <property type="entry name" value="DUF1295"/>
    <property type="match status" value="1"/>
</dbReference>
<dbReference type="Gene3D" id="1.20.120.1630">
    <property type="match status" value="1"/>
</dbReference>
<dbReference type="STRING" id="1450537.A0A395HMM0"/>
<reference evidence="2 3" key="1">
    <citation type="submission" date="2018-02" db="EMBL/GenBank/DDBJ databases">
        <title>The genomes of Aspergillus section Nigri reveals drivers in fungal speciation.</title>
        <authorList>
            <consortium name="DOE Joint Genome Institute"/>
            <person name="Vesth T.C."/>
            <person name="Nybo J."/>
            <person name="Theobald S."/>
            <person name="Brandl J."/>
            <person name="Frisvad J.C."/>
            <person name="Nielsen K.F."/>
            <person name="Lyhne E.K."/>
            <person name="Kogle M.E."/>
            <person name="Kuo A."/>
            <person name="Riley R."/>
            <person name="Clum A."/>
            <person name="Nolan M."/>
            <person name="Lipzen A."/>
            <person name="Salamov A."/>
            <person name="Henrissat B."/>
            <person name="Wiebenga A."/>
            <person name="De vries R.P."/>
            <person name="Grigoriev I.V."/>
            <person name="Mortensen U.H."/>
            <person name="Andersen M.R."/>
            <person name="Baker S.E."/>
        </authorList>
    </citation>
    <scope>NUCLEOTIDE SEQUENCE [LARGE SCALE GENOMIC DNA]</scope>
    <source>
        <strain evidence="2 3">CBS 101889</strain>
    </source>
</reference>
<sequence>MSKPPKPLHDNVLRTKSRSPLGRAVFVGLRAADLIAALGGSAVVSDNIWNTSNGSFYTYYSLVGLLLPLGSSIKQIAAMLFVSDQETPVGSAALIAFFNTVFNSINTVLSTNLLDFALANPAVALGVSAYLVGLTTEAISEFQRRAFKKDLANKGKPFGGGLFSLATNINYGGYTIWRAAYAMVAGGWPWAAATFSFFFYDFAVRGVPVLDQYLAGRYGKEYEDIRTRVKYRLIPWVY</sequence>
<proteinExistence type="predicted"/>
<dbReference type="AlphaFoldDB" id="A0A395HMM0"/>
<keyword evidence="1" id="KW-0812">Transmembrane</keyword>
<dbReference type="RefSeq" id="XP_025548020.1">
    <property type="nucleotide sequence ID" value="XM_025699300.1"/>
</dbReference>
<dbReference type="PROSITE" id="PS50244">
    <property type="entry name" value="S5A_REDUCTASE"/>
    <property type="match status" value="1"/>
</dbReference>
<gene>
    <name evidence="2" type="ORF">BO97DRAFT_459766</name>
</gene>
<dbReference type="EMBL" id="KZ824309">
    <property type="protein sequence ID" value="RAL08866.1"/>
    <property type="molecule type" value="Genomic_DNA"/>
</dbReference>
<dbReference type="InterPro" id="IPR010721">
    <property type="entry name" value="UstE-like"/>
</dbReference>
<keyword evidence="3" id="KW-1185">Reference proteome</keyword>
<keyword evidence="1" id="KW-1133">Transmembrane helix</keyword>
<evidence type="ECO:0000256" key="1">
    <source>
        <dbReference type="SAM" id="Phobius"/>
    </source>
</evidence>
<feature type="transmembrane region" description="Helical" evidence="1">
    <location>
        <begin position="89"/>
        <end position="109"/>
    </location>
</feature>
<evidence type="ECO:0000313" key="3">
    <source>
        <dbReference type="Proteomes" id="UP000248961"/>
    </source>
</evidence>
<dbReference type="VEuPathDB" id="FungiDB:BO97DRAFT_459766"/>
<evidence type="ECO:0000313" key="2">
    <source>
        <dbReference type="EMBL" id="RAL08866.1"/>
    </source>
</evidence>
<dbReference type="GeneID" id="37203589"/>
<accession>A0A395HMM0</accession>
<feature type="transmembrane region" description="Helical" evidence="1">
    <location>
        <begin position="56"/>
        <end position="82"/>
    </location>
</feature>
<dbReference type="Proteomes" id="UP000248961">
    <property type="component" value="Unassembled WGS sequence"/>
</dbReference>
<protein>
    <submittedName>
        <fullName evidence="2">Uncharacterized protein</fullName>
    </submittedName>
</protein>
<organism evidence="2 3">
    <name type="scientific">Aspergillus homomorphus (strain CBS 101889)</name>
    <dbReference type="NCBI Taxonomy" id="1450537"/>
    <lineage>
        <taxon>Eukaryota</taxon>
        <taxon>Fungi</taxon>
        <taxon>Dikarya</taxon>
        <taxon>Ascomycota</taxon>
        <taxon>Pezizomycotina</taxon>
        <taxon>Eurotiomycetes</taxon>
        <taxon>Eurotiomycetidae</taxon>
        <taxon>Eurotiales</taxon>
        <taxon>Aspergillaceae</taxon>
        <taxon>Aspergillus</taxon>
        <taxon>Aspergillus subgen. Circumdati</taxon>
    </lineage>
</organism>